<organism evidence="2 3">
    <name type="scientific">Candidatus Agrococcus pullicola</name>
    <dbReference type="NCBI Taxonomy" id="2838429"/>
    <lineage>
        <taxon>Bacteria</taxon>
        <taxon>Bacillati</taxon>
        <taxon>Actinomycetota</taxon>
        <taxon>Actinomycetes</taxon>
        <taxon>Micrococcales</taxon>
        <taxon>Microbacteriaceae</taxon>
        <taxon>Agrococcus</taxon>
    </lineage>
</organism>
<reference evidence="2" key="2">
    <citation type="submission" date="2021-04" db="EMBL/GenBank/DDBJ databases">
        <authorList>
            <person name="Gilroy R."/>
        </authorList>
    </citation>
    <scope>NUCLEOTIDE SEQUENCE</scope>
    <source>
        <strain evidence="2">ChiGjej1B1-98</strain>
    </source>
</reference>
<evidence type="ECO:0000256" key="1">
    <source>
        <dbReference type="RuleBase" id="RU362001"/>
    </source>
</evidence>
<dbReference type="Proteomes" id="UP000824005">
    <property type="component" value="Unassembled WGS sequence"/>
</dbReference>
<dbReference type="EMBL" id="DXDC01000120">
    <property type="protein sequence ID" value="HIY65435.1"/>
    <property type="molecule type" value="Genomic_DNA"/>
</dbReference>
<dbReference type="Gene3D" id="1.10.287.1060">
    <property type="entry name" value="ESAT-6-like"/>
    <property type="match status" value="1"/>
</dbReference>
<proteinExistence type="inferred from homology"/>
<dbReference type="Pfam" id="PF06013">
    <property type="entry name" value="WXG100"/>
    <property type="match status" value="1"/>
</dbReference>
<dbReference type="AlphaFoldDB" id="A0A9D2C9J2"/>
<comment type="similarity">
    <text evidence="1">Belongs to the WXG100 family.</text>
</comment>
<dbReference type="InterPro" id="IPR010310">
    <property type="entry name" value="T7SS_ESAT-6-like"/>
</dbReference>
<evidence type="ECO:0000313" key="3">
    <source>
        <dbReference type="Proteomes" id="UP000824005"/>
    </source>
</evidence>
<protein>
    <recommendedName>
        <fullName evidence="1">ESAT-6-like protein</fullName>
    </recommendedName>
</protein>
<dbReference type="InterPro" id="IPR036689">
    <property type="entry name" value="ESAT-6-like_sf"/>
</dbReference>
<gene>
    <name evidence="2" type="ORF">H9830_04070</name>
</gene>
<sequence>MSRFMVDIDQISAAANNVRATSGRITNEVQAMQAQLQGLQQTWQGGASNAFQSVAENWHVTQRRVDESLQQINQALEMAGAQYLEVETANHKLFRC</sequence>
<name>A0A9D2C9J2_9MICO</name>
<reference evidence="2" key="1">
    <citation type="journal article" date="2021" name="PeerJ">
        <title>Extensive microbial diversity within the chicken gut microbiome revealed by metagenomics and culture.</title>
        <authorList>
            <person name="Gilroy R."/>
            <person name="Ravi A."/>
            <person name="Getino M."/>
            <person name="Pursley I."/>
            <person name="Horton D.L."/>
            <person name="Alikhan N.F."/>
            <person name="Baker D."/>
            <person name="Gharbi K."/>
            <person name="Hall N."/>
            <person name="Watson M."/>
            <person name="Adriaenssens E.M."/>
            <person name="Foster-Nyarko E."/>
            <person name="Jarju S."/>
            <person name="Secka A."/>
            <person name="Antonio M."/>
            <person name="Oren A."/>
            <person name="Chaudhuri R.R."/>
            <person name="La Ragione R."/>
            <person name="Hildebrand F."/>
            <person name="Pallen M.J."/>
        </authorList>
    </citation>
    <scope>NUCLEOTIDE SEQUENCE</scope>
    <source>
        <strain evidence="2">ChiGjej1B1-98</strain>
    </source>
</reference>
<dbReference type="SUPFAM" id="SSF140453">
    <property type="entry name" value="EsxAB dimer-like"/>
    <property type="match status" value="1"/>
</dbReference>
<comment type="caution">
    <text evidence="2">The sequence shown here is derived from an EMBL/GenBank/DDBJ whole genome shotgun (WGS) entry which is preliminary data.</text>
</comment>
<accession>A0A9D2C9J2</accession>
<evidence type="ECO:0000313" key="2">
    <source>
        <dbReference type="EMBL" id="HIY65435.1"/>
    </source>
</evidence>
<dbReference type="NCBIfam" id="TIGR03930">
    <property type="entry name" value="WXG100_ESAT6"/>
    <property type="match status" value="1"/>
</dbReference>